<comment type="caution">
    <text evidence="3">The sequence shown here is derived from an EMBL/GenBank/DDBJ whole genome shotgun (WGS) entry which is preliminary data.</text>
</comment>
<evidence type="ECO:0000259" key="2">
    <source>
        <dbReference type="PROSITE" id="PS50943"/>
    </source>
</evidence>
<dbReference type="EMBL" id="BJUA01000012">
    <property type="protein sequence ID" value="GEK18736.1"/>
    <property type="molecule type" value="Genomic_DNA"/>
</dbReference>
<feature type="domain" description="HTH cro/C1-type" evidence="2">
    <location>
        <begin position="17"/>
        <end position="36"/>
    </location>
</feature>
<proteinExistence type="predicted"/>
<dbReference type="Proteomes" id="UP000321386">
    <property type="component" value="Unassembled WGS sequence"/>
</dbReference>
<protein>
    <recommendedName>
        <fullName evidence="2">HTH cro/C1-type domain-containing protein</fullName>
    </recommendedName>
</protein>
<dbReference type="AlphaFoldDB" id="A0A510UW55"/>
<feature type="region of interest" description="Disordered" evidence="1">
    <location>
        <begin position="68"/>
        <end position="104"/>
    </location>
</feature>
<dbReference type="InterPro" id="IPR001387">
    <property type="entry name" value="Cro/C1-type_HTH"/>
</dbReference>
<evidence type="ECO:0000256" key="1">
    <source>
        <dbReference type="SAM" id="MobiDB-lite"/>
    </source>
</evidence>
<evidence type="ECO:0000313" key="3">
    <source>
        <dbReference type="EMBL" id="GEK18736.1"/>
    </source>
</evidence>
<name>A0A510UW55_9CELL</name>
<dbReference type="PROSITE" id="PS50943">
    <property type="entry name" value="HTH_CROC1"/>
    <property type="match status" value="1"/>
</dbReference>
<evidence type="ECO:0000313" key="4">
    <source>
        <dbReference type="Proteomes" id="UP000321386"/>
    </source>
</evidence>
<gene>
    <name evidence="3" type="ORF">CPE01_24690</name>
</gene>
<reference evidence="3 4" key="1">
    <citation type="submission" date="2019-07" db="EMBL/GenBank/DDBJ databases">
        <title>Whole genome shotgun sequence of Cellulomonas persica NBRC 101101.</title>
        <authorList>
            <person name="Hosoyama A."/>
            <person name="Uohara A."/>
            <person name="Ohji S."/>
            <person name="Ichikawa N."/>
        </authorList>
    </citation>
    <scope>NUCLEOTIDE SEQUENCE [LARGE SCALE GENOMIC DNA]</scope>
    <source>
        <strain evidence="3 4">NBRC 101101</strain>
    </source>
</reference>
<feature type="compositionally biased region" description="Polar residues" evidence="1">
    <location>
        <begin position="69"/>
        <end position="84"/>
    </location>
</feature>
<keyword evidence="4" id="KW-1185">Reference proteome</keyword>
<accession>A0A510UW55</accession>
<organism evidence="3 4">
    <name type="scientific">Cellulomonas persica</name>
    <dbReference type="NCBI Taxonomy" id="76861"/>
    <lineage>
        <taxon>Bacteria</taxon>
        <taxon>Bacillati</taxon>
        <taxon>Actinomycetota</taxon>
        <taxon>Actinomycetes</taxon>
        <taxon>Micrococcales</taxon>
        <taxon>Cellulomonadaceae</taxon>
        <taxon>Cellulomonas</taxon>
    </lineage>
</organism>
<sequence length="118" mass="13382">MHRSTGALRARLEAVAPGLDTVVRIAETFDVTVDYLVLPDTLSRSAYQPPRVGRSLRRASSERAIWSIRTRSQQNLRHPQSQRTSVRHRPVPANPLTFQKDTDVGAARQLDSDLPWRQ</sequence>